<keyword evidence="4" id="KW-1185">Reference proteome</keyword>
<feature type="region of interest" description="Disordered" evidence="2">
    <location>
        <begin position="103"/>
        <end position="124"/>
    </location>
</feature>
<dbReference type="InterPro" id="IPR040401">
    <property type="entry name" value="CCDC162"/>
</dbReference>
<feature type="region of interest" description="Disordered" evidence="2">
    <location>
        <begin position="2311"/>
        <end position="2349"/>
    </location>
</feature>
<evidence type="ECO:0000256" key="1">
    <source>
        <dbReference type="SAM" id="Coils"/>
    </source>
</evidence>
<feature type="compositionally biased region" description="Polar residues" evidence="2">
    <location>
        <begin position="45"/>
        <end position="63"/>
    </location>
</feature>
<feature type="compositionally biased region" description="Basic and acidic residues" evidence="2">
    <location>
        <begin position="32"/>
        <end position="44"/>
    </location>
</feature>
<feature type="region of interest" description="Disordered" evidence="2">
    <location>
        <begin position="555"/>
        <end position="579"/>
    </location>
</feature>
<feature type="compositionally biased region" description="Low complexity" evidence="2">
    <location>
        <begin position="1"/>
        <end position="15"/>
    </location>
</feature>
<evidence type="ECO:0000313" key="4">
    <source>
        <dbReference type="Proteomes" id="UP001165083"/>
    </source>
</evidence>
<evidence type="ECO:0000313" key="3">
    <source>
        <dbReference type="EMBL" id="GMF65489.1"/>
    </source>
</evidence>
<dbReference type="EMBL" id="BSXW01012474">
    <property type="protein sequence ID" value="GMF65489.1"/>
    <property type="molecule type" value="Genomic_DNA"/>
</dbReference>
<accession>A0A9W7D8V2</accession>
<sequence length="2379" mass="268819">MEILEEQLQSLQQQEPVKQEEDAPEPTVISRRQAELEAAKDRLQRTAQIKQQRSTGATDNTLSGEKDLEDLLLKTQGGLVLLHDLHNRRDRQWKEVLERYGYQQPSPAQNGDADSSDQPQQQITKPPQWLQTLVSKLLILNQRVAATSHCAIKWSQLTTCLGNKPTRGVPSAHLPILVNQRAHALEAHHRLRHAIESIPETQTSPFTDFVHIKDVNLLMQFNNLRHQQDIALERFCIRLKWLPVSHRFHIRQRMLALVHQQKLKNTPRPNASTAYRNSKDHLHCPLFVMSTPHFAAELAALALKYSLSVVDSVDVRDSAEEYQALRQGADAFLVSAVSSFPPDSSINADGSLEYNLESLVHSYTRNIRWELIQRGFIGNCEPIHEHIEDTLIALRNDHKIDSLLANEWELLSLDDVGYLCVRLEALSRAHMNRAKVDVEKSQPIAAGEPIDDDINVPVATHKSALPHSWNPDALYSLYVLRVSACRAKRLSLLRLLNFFHFIQLCQTSSLYSTSKRYPMQKSPLQTVPTSATSADNFVDGTENRWTVTKCDKTGDYIITRPPSPGKDSAEDEDTDNNSNRDQEFIFAAARRDLEVLELQMLRIASIFIFKQEYDSLPTSPRKHSNDRFGSDHESDSVVTTIDRLQVLRDVYDCEVTFQHAKAQMAETLLASGLQFTPRNQDLSDLGFKSFEGQAEPFADTLFPLLQRRPLIDYSHAYFFESYAAETILLELQVSLVQQMEKQFQRAEWCGLQEFAFGDSDSTDDEQRQLVCRRILGSRALSQLYSQQHKTLREADEKWFSPSSVGEFHALQHALLEQTLVVWSLVNKLELPGRPIRCLERTAGDLLLGSGWQLVFPPQLLSDVCRTLHEQISPSRSLIECVNRALELEEWRRELAKSVYEAHLLERVHHFQFGFVKEAPAFDAVAGGEQARHLTFFFDFAECDRERYLQPIAMELEVPMFRATNAISASRPTVLRSGDSKSVSEWLQAQLSALQCYTDDCSEQDDVATEAKHSEDWRRSLLSLQQQYVSHLHVSVSYQDAVGADVFEFAASYPYVCLANSLAPEASFHSDEPPTVAMDLSTVRAKYAKEITDKMTEEMRTNCFPYWKRLENLKQQLQERFTTAPNQANDGLKAAFASLQPGFHLELDMLACGNFLLEENYHPRLLIALNNYLRRLRNEKRLINQLSTVTRTRCAFAPPSSGSDRNTSGSQFDEDQPSGLTKWLMVKLHQLKVDLQIHERPKVEQLLLTPPASCTSPPASAQRAQRTFGMNRSLESTCSDSHVLLQMIPSFRSLLHTFSMTSNYERPQRGSSGGAASAHAARLHEHREETLCMLLSIFDQLNCSINLLRVRCGSRFANTRHKSLTGGKRHLPSVTSPPGGAHTGLGRLERWQVQFHQAIRQLLDNITSRLSPDAAVAISDLFDFHSEHLQNQHHATLMRQEIWGALTEANTHLARILRCTTQFALLQTYQKDAGIRIRKRREYLIILERSLGNVETGIALSTEAVQAHIKETTISEPDEKGGGTSLGAEKFVLTAEKAFFGEARPREREREWHAFNDAVSKYEPRDSTYIALVTRLLELHRVYIDENCRVFLLLGDQTAPSIAMLAAAENQALVELNDLWERFHMPTWDSLVGEKASHSKSQSQAPIVGGENLHLKKRLLGTPGLEVDSSSKPGSSSVFSSPKELSFALRSLYMGSVSALVQFCNTGLLVLPAPNAIEEQLHYLHTSMEMTWVNTDAKEMEEQYRKFIFHRKKHREHQRTPSAATRRPLKTPPAASDPSRATLYTLLSPLSKYYHEQGIPGENLVQLDPPSNGSSVPLRAKAKTKDSDAVFIVPAPEMARFIHDSTVQCMEHSKQLLEHYNSFMQQLHAQCQTAALDRQKIEKQWSKSKVEERIRREAFAVDHAFHLYFEVEALRKQLSVLEARRELDQQALRCDLHAEYDEKLRTMHVELLNKQQKFAEYRTTVQRELETVIQGAHSQFVDQLLDYSGALPSTRKSSVTTLLRGQQDIVRIKSENAAMKQALLKVQALGDMQQQTESAAREREVLLTQRYTTAEALQRSEVEQLQAYVKQLEGNLSKLSQEKTYFQVKWTTAQKQMEATAQRRREAKVRALSASYTRITPPIGATISDDDGLPNIVPPVRVIPNNASDIESVTDVSTVRPGTAASTLDSVGKQDFQRLETQYLNSTRHFQNEIRRLQQQVTREIREKAAIAEQLTQLRQYESAASIQTRDGLPFVDDPQSLRTPRPDDMPCRKDYLLPSTPRRTQSASPRTSSKPSSCVAAPPDRTTTPRRPSSSFSRRASLLRAQVTVGSGAQPPLLAPCSNTATSAASAPSSRPSTASSTAGTSARKFQVVKRDVNAVGGVAGVSNTFSVREPLPYR</sequence>
<feature type="coiled-coil region" evidence="1">
    <location>
        <begin position="2186"/>
        <end position="2213"/>
    </location>
</feature>
<dbReference type="OrthoDB" id="76966at2759"/>
<feature type="region of interest" description="Disordered" evidence="2">
    <location>
        <begin position="2229"/>
        <end position="2298"/>
    </location>
</feature>
<gene>
    <name evidence="3" type="ORF">Plil01_001814400</name>
</gene>
<feature type="compositionally biased region" description="Low complexity" evidence="2">
    <location>
        <begin position="2266"/>
        <end position="2298"/>
    </location>
</feature>
<organism evidence="3 4">
    <name type="scientific">Phytophthora lilii</name>
    <dbReference type="NCBI Taxonomy" id="2077276"/>
    <lineage>
        <taxon>Eukaryota</taxon>
        <taxon>Sar</taxon>
        <taxon>Stramenopiles</taxon>
        <taxon>Oomycota</taxon>
        <taxon>Peronosporomycetes</taxon>
        <taxon>Peronosporales</taxon>
        <taxon>Peronosporaceae</taxon>
        <taxon>Phytophthora</taxon>
    </lineage>
</organism>
<proteinExistence type="predicted"/>
<comment type="caution">
    <text evidence="3">The sequence shown here is derived from an EMBL/GenBank/DDBJ whole genome shotgun (WGS) entry which is preliminary data.</text>
</comment>
<evidence type="ECO:0000256" key="2">
    <source>
        <dbReference type="SAM" id="MobiDB-lite"/>
    </source>
</evidence>
<protein>
    <submittedName>
        <fullName evidence="3">Unnamed protein product</fullName>
    </submittedName>
</protein>
<name>A0A9W7D8V2_9STRA</name>
<feature type="region of interest" description="Disordered" evidence="2">
    <location>
        <begin position="1193"/>
        <end position="1214"/>
    </location>
</feature>
<keyword evidence="1" id="KW-0175">Coiled coil</keyword>
<feature type="compositionally biased region" description="Polar residues" evidence="2">
    <location>
        <begin position="1199"/>
        <end position="1210"/>
    </location>
</feature>
<feature type="compositionally biased region" description="Basic and acidic residues" evidence="2">
    <location>
        <begin position="2244"/>
        <end position="2255"/>
    </location>
</feature>
<reference evidence="3" key="1">
    <citation type="submission" date="2023-04" db="EMBL/GenBank/DDBJ databases">
        <title>Phytophthora lilii NBRC 32176.</title>
        <authorList>
            <person name="Ichikawa N."/>
            <person name="Sato H."/>
            <person name="Tonouchi N."/>
        </authorList>
    </citation>
    <scope>NUCLEOTIDE SEQUENCE</scope>
    <source>
        <strain evidence="3">NBRC 32176</strain>
    </source>
</reference>
<dbReference type="Proteomes" id="UP001165083">
    <property type="component" value="Unassembled WGS sequence"/>
</dbReference>
<feature type="compositionally biased region" description="Low complexity" evidence="2">
    <location>
        <begin position="2319"/>
        <end position="2347"/>
    </location>
</feature>
<dbReference type="PANTHER" id="PTHR33331:SF13">
    <property type="entry name" value="COILED-COIL DOMAIN CONTAINING 162"/>
    <property type="match status" value="1"/>
</dbReference>
<feature type="region of interest" description="Disordered" evidence="2">
    <location>
        <begin position="1751"/>
        <end position="1778"/>
    </location>
</feature>
<dbReference type="PANTHER" id="PTHR33331">
    <property type="entry name" value="COILED-COIL DOMAIN-CONTAINING PROTEIN 162"/>
    <property type="match status" value="1"/>
</dbReference>
<feature type="region of interest" description="Disordered" evidence="2">
    <location>
        <begin position="1"/>
        <end position="63"/>
    </location>
</feature>